<proteinExistence type="predicted"/>
<dbReference type="InterPro" id="IPR036047">
    <property type="entry name" value="F-box-like_dom_sf"/>
</dbReference>
<organism evidence="3 4">
    <name type="scientific">Rubroshorea leprosula</name>
    <dbReference type="NCBI Taxonomy" id="152421"/>
    <lineage>
        <taxon>Eukaryota</taxon>
        <taxon>Viridiplantae</taxon>
        <taxon>Streptophyta</taxon>
        <taxon>Embryophyta</taxon>
        <taxon>Tracheophyta</taxon>
        <taxon>Spermatophyta</taxon>
        <taxon>Magnoliopsida</taxon>
        <taxon>eudicotyledons</taxon>
        <taxon>Gunneridae</taxon>
        <taxon>Pentapetalae</taxon>
        <taxon>rosids</taxon>
        <taxon>malvids</taxon>
        <taxon>Malvales</taxon>
        <taxon>Dipterocarpaceae</taxon>
        <taxon>Rubroshorea</taxon>
    </lineage>
</organism>
<dbReference type="AlphaFoldDB" id="A0AAV5JU02"/>
<dbReference type="PANTHER" id="PTHR31672">
    <property type="entry name" value="BNACNNG10540D PROTEIN"/>
    <property type="match status" value="1"/>
</dbReference>
<feature type="region of interest" description="Disordered" evidence="1">
    <location>
        <begin position="1"/>
        <end position="21"/>
    </location>
</feature>
<keyword evidence="4" id="KW-1185">Reference proteome</keyword>
<dbReference type="SUPFAM" id="SSF81383">
    <property type="entry name" value="F-box domain"/>
    <property type="match status" value="1"/>
</dbReference>
<dbReference type="Pfam" id="PF00646">
    <property type="entry name" value="F-box"/>
    <property type="match status" value="1"/>
</dbReference>
<feature type="compositionally biased region" description="Basic and acidic residues" evidence="1">
    <location>
        <begin position="1"/>
        <end position="13"/>
    </location>
</feature>
<evidence type="ECO:0000313" key="3">
    <source>
        <dbReference type="EMBL" id="GKV15032.1"/>
    </source>
</evidence>
<name>A0AAV5JU02_9ROSI</name>
<evidence type="ECO:0000256" key="1">
    <source>
        <dbReference type="SAM" id="MobiDB-lite"/>
    </source>
</evidence>
<evidence type="ECO:0000259" key="2">
    <source>
        <dbReference type="Pfam" id="PF00646"/>
    </source>
</evidence>
<evidence type="ECO:0000313" key="4">
    <source>
        <dbReference type="Proteomes" id="UP001054252"/>
    </source>
</evidence>
<dbReference type="InterPro" id="IPR050796">
    <property type="entry name" value="SCF_F-box_component"/>
</dbReference>
<sequence length="232" mass="26294">MDLNPEKASERKKATPPMEDLSGKWMDLLPSEVIIDILSRLPITSLAQFKITSSSGRALVADQRLPAMFLNWVSDANPCLIMTNLDPSAPKQLYFVDSNVPDEGYSNTARKINPLRKVSNLNLLGCCNGLLCISIPKYYCSKEVRGLQICNPFVRDSHSIELPIPNRFMNQREIFGFGFHPRSRGFKVIRIVFSDLDHERARSDGDCPQIRDSGVYHWNNRMEEEGSFTISI</sequence>
<comment type="caution">
    <text evidence="3">The sequence shown here is derived from an EMBL/GenBank/DDBJ whole genome shotgun (WGS) entry which is preliminary data.</text>
</comment>
<feature type="domain" description="F-box" evidence="2">
    <location>
        <begin position="28"/>
        <end position="64"/>
    </location>
</feature>
<dbReference type="Proteomes" id="UP001054252">
    <property type="component" value="Unassembled WGS sequence"/>
</dbReference>
<accession>A0AAV5JU02</accession>
<dbReference type="InterPro" id="IPR001810">
    <property type="entry name" value="F-box_dom"/>
</dbReference>
<reference evidence="3 4" key="1">
    <citation type="journal article" date="2021" name="Commun. Biol.">
        <title>The genome of Shorea leprosula (Dipterocarpaceae) highlights the ecological relevance of drought in aseasonal tropical rainforests.</title>
        <authorList>
            <person name="Ng K.K.S."/>
            <person name="Kobayashi M.J."/>
            <person name="Fawcett J.A."/>
            <person name="Hatakeyama M."/>
            <person name="Paape T."/>
            <person name="Ng C.H."/>
            <person name="Ang C.C."/>
            <person name="Tnah L.H."/>
            <person name="Lee C.T."/>
            <person name="Nishiyama T."/>
            <person name="Sese J."/>
            <person name="O'Brien M.J."/>
            <person name="Copetti D."/>
            <person name="Mohd Noor M.I."/>
            <person name="Ong R.C."/>
            <person name="Putra M."/>
            <person name="Sireger I.Z."/>
            <person name="Indrioko S."/>
            <person name="Kosugi Y."/>
            <person name="Izuno A."/>
            <person name="Isagi Y."/>
            <person name="Lee S.L."/>
            <person name="Shimizu K.K."/>
        </authorList>
    </citation>
    <scope>NUCLEOTIDE SEQUENCE [LARGE SCALE GENOMIC DNA]</scope>
    <source>
        <strain evidence="3">214</strain>
    </source>
</reference>
<protein>
    <recommendedName>
        <fullName evidence="2">F-box domain-containing protein</fullName>
    </recommendedName>
</protein>
<dbReference type="PANTHER" id="PTHR31672:SF2">
    <property type="entry name" value="F-BOX DOMAIN-CONTAINING PROTEIN"/>
    <property type="match status" value="1"/>
</dbReference>
<gene>
    <name evidence="3" type="ORF">SLEP1_g25833</name>
</gene>
<dbReference type="EMBL" id="BPVZ01000042">
    <property type="protein sequence ID" value="GKV15032.1"/>
    <property type="molecule type" value="Genomic_DNA"/>
</dbReference>